<accession>A0A250VT23</accession>
<protein>
    <submittedName>
        <fullName evidence="1">Uncharacterized protein</fullName>
    </submittedName>
</protein>
<dbReference type="Proteomes" id="UP000217446">
    <property type="component" value="Unassembled WGS sequence"/>
</dbReference>
<dbReference type="STRING" id="1963.AQJ27_44680"/>
<evidence type="ECO:0000313" key="2">
    <source>
        <dbReference type="Proteomes" id="UP000217446"/>
    </source>
</evidence>
<proteinExistence type="predicted"/>
<keyword evidence="2" id="KW-1185">Reference proteome</keyword>
<gene>
    <name evidence="1" type="ORF">SO3561_08933</name>
</gene>
<organism evidence="1 2">
    <name type="scientific">Streptomyces olivochromogenes</name>
    <dbReference type="NCBI Taxonomy" id="1963"/>
    <lineage>
        <taxon>Bacteria</taxon>
        <taxon>Bacillati</taxon>
        <taxon>Actinomycetota</taxon>
        <taxon>Actinomycetes</taxon>
        <taxon>Kitasatosporales</taxon>
        <taxon>Streptomycetaceae</taxon>
        <taxon>Streptomyces</taxon>
    </lineage>
</organism>
<evidence type="ECO:0000313" key="1">
    <source>
        <dbReference type="EMBL" id="GAX57363.1"/>
    </source>
</evidence>
<reference evidence="2" key="1">
    <citation type="submission" date="2017-05" db="EMBL/GenBank/DDBJ databases">
        <title>Streptomyces olivochromogenes NBRC 3561 whole genome shotgun sequence.</title>
        <authorList>
            <person name="Dohra H."/>
            <person name="Kodani S."/>
        </authorList>
    </citation>
    <scope>NUCLEOTIDE SEQUENCE [LARGE SCALE GENOMIC DNA]</scope>
    <source>
        <strain evidence="2">NBRC 3561</strain>
    </source>
</reference>
<sequence>MPAKPQRSRLTEVTTDAQTVADALASRGDLLQAEAVQALIDSATKTADALDVALDAVSRIDLVPMAIPIESGLHMRAYESSNLTADVLEGWIRFLAGQWTPEKPTYARHGEAEAKSVMNIRAPRALVTRVEKAAADFVVEHEWPTIRGHKLNARHLATQWMARLYPAAPEGTEAAAE</sequence>
<name>A0A250VT23_STROL</name>
<dbReference type="RefSeq" id="WP_067382819.1">
    <property type="nucleotide sequence ID" value="NZ_BDQI01000034.1"/>
</dbReference>
<comment type="caution">
    <text evidence="1">The sequence shown here is derived from an EMBL/GenBank/DDBJ whole genome shotgun (WGS) entry which is preliminary data.</text>
</comment>
<dbReference type="AlphaFoldDB" id="A0A250VT23"/>
<dbReference type="EMBL" id="BDQI01000034">
    <property type="protein sequence ID" value="GAX57363.1"/>
    <property type="molecule type" value="Genomic_DNA"/>
</dbReference>